<dbReference type="SUPFAM" id="SSF47336">
    <property type="entry name" value="ACP-like"/>
    <property type="match status" value="1"/>
</dbReference>
<evidence type="ECO:0000256" key="1">
    <source>
        <dbReference type="ARBA" id="ARBA00022450"/>
    </source>
</evidence>
<gene>
    <name evidence="4" type="ORF">GCM10023336_62650</name>
</gene>
<reference evidence="5" key="1">
    <citation type="journal article" date="2019" name="Int. J. Syst. Evol. Microbiol.">
        <title>The Global Catalogue of Microorganisms (GCM) 10K type strain sequencing project: providing services to taxonomists for standard genome sequencing and annotation.</title>
        <authorList>
            <consortium name="The Broad Institute Genomics Platform"/>
            <consortium name="The Broad Institute Genome Sequencing Center for Infectious Disease"/>
            <person name="Wu L."/>
            <person name="Ma J."/>
        </authorList>
    </citation>
    <scope>NUCLEOTIDE SEQUENCE [LARGE SCALE GENOMIC DNA]</scope>
    <source>
        <strain evidence="5">JCM 18410</strain>
    </source>
</reference>
<keyword evidence="1" id="KW-0596">Phosphopantetheine</keyword>
<dbReference type="EMBL" id="BAABKC010000111">
    <property type="protein sequence ID" value="GAA5074494.1"/>
    <property type="molecule type" value="Genomic_DNA"/>
</dbReference>
<accession>A0ABP9LEC1</accession>
<sequence length="86" mass="9438">MAEKTVEEFGTESLLDLLRELFAFPDDMLTPATTFDELGLDSLALMELGAVLEERTGVELGTLVDGMSRSEPLSQVAWSIAHLLPR</sequence>
<dbReference type="Pfam" id="PF00550">
    <property type="entry name" value="PP-binding"/>
    <property type="match status" value="1"/>
</dbReference>
<feature type="domain" description="Carrier" evidence="3">
    <location>
        <begin position="8"/>
        <end position="83"/>
    </location>
</feature>
<proteinExistence type="predicted"/>
<keyword evidence="2" id="KW-0597">Phosphoprotein</keyword>
<evidence type="ECO:0000259" key="3">
    <source>
        <dbReference type="PROSITE" id="PS50075"/>
    </source>
</evidence>
<keyword evidence="5" id="KW-1185">Reference proteome</keyword>
<dbReference type="InterPro" id="IPR036736">
    <property type="entry name" value="ACP-like_sf"/>
</dbReference>
<dbReference type="InterPro" id="IPR009081">
    <property type="entry name" value="PP-bd_ACP"/>
</dbReference>
<comment type="caution">
    <text evidence="4">The sequence shown here is derived from an EMBL/GenBank/DDBJ whole genome shotgun (WGS) entry which is preliminary data.</text>
</comment>
<evidence type="ECO:0000313" key="5">
    <source>
        <dbReference type="Proteomes" id="UP001500124"/>
    </source>
</evidence>
<dbReference type="PROSITE" id="PS50075">
    <property type="entry name" value="CARRIER"/>
    <property type="match status" value="1"/>
</dbReference>
<dbReference type="SMART" id="SM00823">
    <property type="entry name" value="PKS_PP"/>
    <property type="match status" value="1"/>
</dbReference>
<organism evidence="4 5">
    <name type="scientific">Streptomyces similanensis</name>
    <dbReference type="NCBI Taxonomy" id="1274988"/>
    <lineage>
        <taxon>Bacteria</taxon>
        <taxon>Bacillati</taxon>
        <taxon>Actinomycetota</taxon>
        <taxon>Actinomycetes</taxon>
        <taxon>Kitasatosporales</taxon>
        <taxon>Streptomycetaceae</taxon>
        <taxon>Streptomyces</taxon>
    </lineage>
</organism>
<evidence type="ECO:0000313" key="4">
    <source>
        <dbReference type="EMBL" id="GAA5074494.1"/>
    </source>
</evidence>
<name>A0ABP9LEC1_9ACTN</name>
<protein>
    <recommendedName>
        <fullName evidence="3">Carrier domain-containing protein</fullName>
    </recommendedName>
</protein>
<dbReference type="InterPro" id="IPR020806">
    <property type="entry name" value="PKS_PP-bd"/>
</dbReference>
<dbReference type="RefSeq" id="WP_176151674.1">
    <property type="nucleotide sequence ID" value="NZ_BAABKC010000111.1"/>
</dbReference>
<dbReference type="Proteomes" id="UP001500124">
    <property type="component" value="Unassembled WGS sequence"/>
</dbReference>
<evidence type="ECO:0000256" key="2">
    <source>
        <dbReference type="ARBA" id="ARBA00022553"/>
    </source>
</evidence>
<dbReference type="Gene3D" id="1.10.1200.10">
    <property type="entry name" value="ACP-like"/>
    <property type="match status" value="1"/>
</dbReference>